<dbReference type="Ensembl" id="ENSPNAT00000065128.1">
    <property type="protein sequence ID" value="ENSPNAP00000072550.1"/>
    <property type="gene ID" value="ENSPNAG00000034511.1"/>
</dbReference>
<dbReference type="GO" id="GO:0016020">
    <property type="term" value="C:membrane"/>
    <property type="evidence" value="ECO:0007669"/>
    <property type="project" value="UniProtKB-SubCell"/>
</dbReference>
<evidence type="ECO:0000256" key="7">
    <source>
        <dbReference type="PROSITE-ProRule" id="PRU00206"/>
    </source>
</evidence>
<keyword evidence="5" id="KW-0675">Receptor</keyword>
<reference evidence="12" key="3">
    <citation type="submission" date="2025-09" db="UniProtKB">
        <authorList>
            <consortium name="Ensembl"/>
        </authorList>
    </citation>
    <scope>IDENTIFICATION</scope>
</reference>
<evidence type="ECO:0000256" key="4">
    <source>
        <dbReference type="ARBA" id="ARBA00023157"/>
    </source>
</evidence>
<evidence type="ECO:0000256" key="3">
    <source>
        <dbReference type="ARBA" id="ARBA00023136"/>
    </source>
</evidence>
<feature type="transmembrane region" description="Helical" evidence="9">
    <location>
        <begin position="244"/>
        <end position="265"/>
    </location>
</feature>
<evidence type="ECO:0000256" key="8">
    <source>
        <dbReference type="SAM" id="MobiDB-lite"/>
    </source>
</evidence>
<reference evidence="12" key="2">
    <citation type="submission" date="2025-08" db="UniProtKB">
        <authorList>
            <consortium name="Ensembl"/>
        </authorList>
    </citation>
    <scope>IDENTIFICATION</scope>
</reference>
<protein>
    <submittedName>
        <fullName evidence="12">Si:dkeyp-61b2.1</fullName>
    </submittedName>
</protein>
<feature type="repeat" description="TNFR-Cys" evidence="7">
    <location>
        <begin position="109"/>
        <end position="150"/>
    </location>
</feature>
<dbReference type="InterPro" id="IPR052491">
    <property type="entry name" value="TNFRSF10"/>
</dbReference>
<evidence type="ECO:0000313" key="12">
    <source>
        <dbReference type="Ensembl" id="ENSPNAP00000072550.1"/>
    </source>
</evidence>
<feature type="disulfide bond" evidence="7">
    <location>
        <begin position="110"/>
        <end position="125"/>
    </location>
</feature>
<feature type="chain" id="PRO_5043534931" evidence="10">
    <location>
        <begin position="25"/>
        <end position="423"/>
    </location>
</feature>
<dbReference type="PANTHER" id="PTHR46330">
    <property type="entry name" value="TUMOR NECROSIS FACTOR RECEPTOR SUPERFAMILY MEMBER 10B"/>
    <property type="match status" value="1"/>
</dbReference>
<proteinExistence type="predicted"/>
<comment type="caution">
    <text evidence="7">Lacks conserved residue(s) required for the propagation of feature annotation.</text>
</comment>
<feature type="domain" description="TNFR-Cys" evidence="11">
    <location>
        <begin position="109"/>
        <end position="150"/>
    </location>
</feature>
<dbReference type="PROSITE" id="PS50050">
    <property type="entry name" value="TNFR_NGFR_2"/>
    <property type="match status" value="1"/>
</dbReference>
<keyword evidence="10" id="KW-0732">Signal</keyword>
<evidence type="ECO:0000259" key="11">
    <source>
        <dbReference type="PROSITE" id="PS50050"/>
    </source>
</evidence>
<dbReference type="InterPro" id="IPR001368">
    <property type="entry name" value="TNFR/NGFR_Cys_rich_reg"/>
</dbReference>
<dbReference type="SUPFAM" id="SSF57586">
    <property type="entry name" value="TNF receptor-like"/>
    <property type="match status" value="1"/>
</dbReference>
<dbReference type="GeneID" id="108411866"/>
<evidence type="ECO:0000256" key="5">
    <source>
        <dbReference type="ARBA" id="ARBA00023170"/>
    </source>
</evidence>
<keyword evidence="6" id="KW-0325">Glycoprotein</keyword>
<evidence type="ECO:0000313" key="13">
    <source>
        <dbReference type="Proteomes" id="UP001501920"/>
    </source>
</evidence>
<keyword evidence="2" id="KW-0677">Repeat</keyword>
<reference evidence="12 13" key="1">
    <citation type="submission" date="2020-10" db="EMBL/GenBank/DDBJ databases">
        <title>Pygocentrus nattereri (red-bellied piranha) genome, fPygNat1, primary haplotype.</title>
        <authorList>
            <person name="Myers G."/>
            <person name="Meyer A."/>
            <person name="Karagic N."/>
            <person name="Pippel M."/>
            <person name="Winkler S."/>
            <person name="Tracey A."/>
            <person name="Wood J."/>
            <person name="Formenti G."/>
            <person name="Howe K."/>
            <person name="Fedrigo O."/>
            <person name="Jarvis E.D."/>
        </authorList>
    </citation>
    <scope>NUCLEOTIDE SEQUENCE [LARGE SCALE GENOMIC DNA]</scope>
</reference>
<keyword evidence="9" id="KW-0812">Transmembrane</keyword>
<feature type="region of interest" description="Disordered" evidence="8">
    <location>
        <begin position="369"/>
        <end position="403"/>
    </location>
</feature>
<name>A0AAR2L7M7_PYGNA</name>
<feature type="region of interest" description="Disordered" evidence="8">
    <location>
        <begin position="149"/>
        <end position="181"/>
    </location>
</feature>
<evidence type="ECO:0000256" key="1">
    <source>
        <dbReference type="ARBA" id="ARBA00004370"/>
    </source>
</evidence>
<sequence>MAKSPSPPWLGAFLLLCLLPPAEPITCATQCEHGLVLKDCTCVPCSPGYYWYIRSGVGRCDKCIPSCSDKENKVEVKACGVSTRRECHCKPGFFCPSPTEFNCRRQCEPCAAGTFSSTASLRERCQRYTNCAEEGKVVLREGSSTQDRVCATIPTPTTGPMSTSTPRATKTPTITSASMTTSKPETVPSVISVTTTDAPSATEPMTTSTQLQATYSVLSPVPRPGAIVTSNPGVPVPLLASLNWLFILLLIVFFLLVLTCLSMRCKGRTIKNKLRWPGLTLRKYQLQHLQKPQPAVSSSVSGCPEVEMQIPLGSDITNSARSQGMGPGFCPGGSQQVTMDYNGKGESINNTVGSIFIYSPGMVILGSNSKEKKEEVPESDESVPLMGVPQQESSLHPQDDSVGVGMQEEFGKELSFPVPATSK</sequence>
<evidence type="ECO:0000256" key="2">
    <source>
        <dbReference type="ARBA" id="ARBA00022737"/>
    </source>
</evidence>
<feature type="compositionally biased region" description="Low complexity" evidence="8">
    <location>
        <begin position="152"/>
        <end position="166"/>
    </location>
</feature>
<evidence type="ECO:0000256" key="9">
    <source>
        <dbReference type="SAM" id="Phobius"/>
    </source>
</evidence>
<feature type="signal peptide" evidence="10">
    <location>
        <begin position="1"/>
        <end position="24"/>
    </location>
</feature>
<feature type="compositionally biased region" description="Polar residues" evidence="8">
    <location>
        <begin position="167"/>
        <end position="181"/>
    </location>
</feature>
<dbReference type="RefSeq" id="XP_017539133.1">
    <property type="nucleotide sequence ID" value="XM_017683644.2"/>
</dbReference>
<accession>A0AAR2L7M7</accession>
<dbReference type="PANTHER" id="PTHR46330:SF6">
    <property type="entry name" value="HEMATOPOIETIC DEATH RECEPTOR-RELATED"/>
    <property type="match status" value="1"/>
</dbReference>
<dbReference type="Pfam" id="PF00020">
    <property type="entry name" value="TNFR_c6"/>
    <property type="match status" value="1"/>
</dbReference>
<keyword evidence="13" id="KW-1185">Reference proteome</keyword>
<keyword evidence="4 7" id="KW-1015">Disulfide bond</keyword>
<dbReference type="AlphaFoldDB" id="A0AAR2L7M7"/>
<organism evidence="12 13">
    <name type="scientific">Pygocentrus nattereri</name>
    <name type="common">Red-bellied piranha</name>
    <dbReference type="NCBI Taxonomy" id="42514"/>
    <lineage>
        <taxon>Eukaryota</taxon>
        <taxon>Metazoa</taxon>
        <taxon>Chordata</taxon>
        <taxon>Craniata</taxon>
        <taxon>Vertebrata</taxon>
        <taxon>Euteleostomi</taxon>
        <taxon>Actinopterygii</taxon>
        <taxon>Neopterygii</taxon>
        <taxon>Teleostei</taxon>
        <taxon>Ostariophysi</taxon>
        <taxon>Characiformes</taxon>
        <taxon>Characoidei</taxon>
        <taxon>Pygocentrus</taxon>
    </lineage>
</organism>
<evidence type="ECO:0000256" key="6">
    <source>
        <dbReference type="ARBA" id="ARBA00023180"/>
    </source>
</evidence>
<evidence type="ECO:0000256" key="10">
    <source>
        <dbReference type="SAM" id="SignalP"/>
    </source>
</evidence>
<dbReference type="Proteomes" id="UP001501920">
    <property type="component" value="Chromosome 21"/>
</dbReference>
<keyword evidence="3 9" id="KW-0472">Membrane</keyword>
<comment type="subcellular location">
    <subcellularLocation>
        <location evidence="1">Membrane</location>
    </subcellularLocation>
</comment>
<dbReference type="GeneTree" id="ENSGT00940000182186"/>
<keyword evidence="9" id="KW-1133">Transmembrane helix</keyword>
<dbReference type="SMART" id="SM00208">
    <property type="entry name" value="TNFR"/>
    <property type="match status" value="2"/>
</dbReference>
<dbReference type="Gene3D" id="2.10.50.10">
    <property type="entry name" value="Tumor Necrosis Factor Receptor, subunit A, domain 2"/>
    <property type="match status" value="1"/>
</dbReference>